<comment type="caution">
    <text evidence="2">The sequence shown here is derived from an EMBL/GenBank/DDBJ whole genome shotgun (WGS) entry which is preliminary data.</text>
</comment>
<keyword evidence="3" id="KW-1185">Reference proteome</keyword>
<evidence type="ECO:0000313" key="2">
    <source>
        <dbReference type="EMBL" id="RAK55055.1"/>
    </source>
</evidence>
<evidence type="ECO:0000313" key="3">
    <source>
        <dbReference type="Proteomes" id="UP000249254"/>
    </source>
</evidence>
<dbReference type="RefSeq" id="WP_111528805.1">
    <property type="nucleotide sequence ID" value="NZ_QFYQ01000001.1"/>
</dbReference>
<protein>
    <submittedName>
        <fullName evidence="2">Acetyltransferase</fullName>
    </submittedName>
</protein>
<evidence type="ECO:0000259" key="1">
    <source>
        <dbReference type="PROSITE" id="PS51186"/>
    </source>
</evidence>
<sequence length="167" mass="18992">MPEVTLQRAGPEKARAIANLFQLYVHDFTDFWTERRVEIGEDGRFPPYPPLESFWREPGRSAWLIRADGQIAGFVLLNDFSHSGEPLDHSVAEFFVARHYRREGVGRAAALETISTRPGQWEIAVARKNAGALAFWREVAEAAAAGPVEERDQQDERWDGAILRFRV</sequence>
<gene>
    <name evidence="2" type="ORF">DJ017_11270</name>
</gene>
<dbReference type="AlphaFoldDB" id="A0A328AKY1"/>
<dbReference type="Pfam" id="PF00583">
    <property type="entry name" value="Acetyltransf_1"/>
    <property type="match status" value="1"/>
</dbReference>
<feature type="domain" description="N-acetyltransferase" evidence="1">
    <location>
        <begin position="18"/>
        <end position="167"/>
    </location>
</feature>
<name>A0A328AKY1_9CAUL</name>
<dbReference type="InterPro" id="IPR016181">
    <property type="entry name" value="Acyl_CoA_acyltransferase"/>
</dbReference>
<accession>A0A328AKY1</accession>
<dbReference type="SUPFAM" id="SSF55729">
    <property type="entry name" value="Acyl-CoA N-acyltransferases (Nat)"/>
    <property type="match status" value="1"/>
</dbReference>
<dbReference type="InterPro" id="IPR000182">
    <property type="entry name" value="GNAT_dom"/>
</dbReference>
<keyword evidence="2" id="KW-0808">Transferase</keyword>
<dbReference type="GO" id="GO:0016747">
    <property type="term" value="F:acyltransferase activity, transferring groups other than amino-acyl groups"/>
    <property type="evidence" value="ECO:0007669"/>
    <property type="project" value="InterPro"/>
</dbReference>
<dbReference type="EMBL" id="QFYQ01000001">
    <property type="protein sequence ID" value="RAK55055.1"/>
    <property type="molecule type" value="Genomic_DNA"/>
</dbReference>
<organism evidence="2 3">
    <name type="scientific">Phenylobacterium soli</name>
    <dbReference type="NCBI Taxonomy" id="2170551"/>
    <lineage>
        <taxon>Bacteria</taxon>
        <taxon>Pseudomonadati</taxon>
        <taxon>Pseudomonadota</taxon>
        <taxon>Alphaproteobacteria</taxon>
        <taxon>Caulobacterales</taxon>
        <taxon>Caulobacteraceae</taxon>
        <taxon>Phenylobacterium</taxon>
    </lineage>
</organism>
<dbReference type="OrthoDB" id="8479334at2"/>
<dbReference type="PROSITE" id="PS51186">
    <property type="entry name" value="GNAT"/>
    <property type="match status" value="1"/>
</dbReference>
<dbReference type="Proteomes" id="UP000249254">
    <property type="component" value="Unassembled WGS sequence"/>
</dbReference>
<reference evidence="3" key="1">
    <citation type="submission" date="2018-05" db="EMBL/GenBank/DDBJ databases">
        <authorList>
            <person name="Li X."/>
        </authorList>
    </citation>
    <scope>NUCLEOTIDE SEQUENCE [LARGE SCALE GENOMIC DNA]</scope>
    <source>
        <strain evidence="3">LX32</strain>
    </source>
</reference>
<proteinExistence type="predicted"/>
<dbReference type="CDD" id="cd04301">
    <property type="entry name" value="NAT_SF"/>
    <property type="match status" value="1"/>
</dbReference>
<dbReference type="Gene3D" id="3.40.630.30">
    <property type="match status" value="1"/>
</dbReference>